<dbReference type="Proteomes" id="UP000229713">
    <property type="component" value="Unassembled WGS sequence"/>
</dbReference>
<gene>
    <name evidence="2" type="ORF">CFY86_06005</name>
</gene>
<evidence type="ECO:0000313" key="3">
    <source>
        <dbReference type="Proteomes" id="UP000229713"/>
    </source>
</evidence>
<accession>A0A855F4C4</accession>
<reference evidence="2 3" key="1">
    <citation type="submission" date="2017-07" db="EMBL/GenBank/DDBJ databases">
        <title>Raoultella ornithinolytica strain HH3 draft genome.</title>
        <authorList>
            <person name="Duceppe M.-O."/>
            <person name="Huang H."/>
            <person name="Phipps-Todd B."/>
        </authorList>
    </citation>
    <scope>NUCLEOTIDE SEQUENCE [LARGE SCALE GENOMIC DNA]</scope>
    <source>
        <strain evidence="2 3">HH3</strain>
    </source>
</reference>
<name>A0A855F4C4_RAOOR</name>
<dbReference type="AlphaFoldDB" id="A0A855F4C4"/>
<protein>
    <submittedName>
        <fullName evidence="2">ABC transporter</fullName>
    </submittedName>
</protein>
<evidence type="ECO:0000313" key="2">
    <source>
        <dbReference type="EMBL" id="PIK90317.1"/>
    </source>
</evidence>
<keyword evidence="1" id="KW-0812">Transmembrane</keyword>
<organism evidence="2 3">
    <name type="scientific">Raoultella ornithinolytica</name>
    <name type="common">Klebsiella ornithinolytica</name>
    <dbReference type="NCBI Taxonomy" id="54291"/>
    <lineage>
        <taxon>Bacteria</taxon>
        <taxon>Pseudomonadati</taxon>
        <taxon>Pseudomonadota</taxon>
        <taxon>Gammaproteobacteria</taxon>
        <taxon>Enterobacterales</taxon>
        <taxon>Enterobacteriaceae</taxon>
        <taxon>Klebsiella/Raoultella group</taxon>
        <taxon>Raoultella</taxon>
    </lineage>
</organism>
<keyword evidence="1" id="KW-1133">Transmembrane helix</keyword>
<sequence length="41" mass="5157">MLHFMKMLFHIPAVYFYTRIIIKIIIFINMQTELKLWQENQ</sequence>
<feature type="transmembrane region" description="Helical" evidence="1">
    <location>
        <begin position="7"/>
        <end position="28"/>
    </location>
</feature>
<dbReference type="EMBL" id="NKYI01000011">
    <property type="protein sequence ID" value="PIK90317.1"/>
    <property type="molecule type" value="Genomic_DNA"/>
</dbReference>
<proteinExistence type="predicted"/>
<keyword evidence="1" id="KW-0472">Membrane</keyword>
<evidence type="ECO:0000256" key="1">
    <source>
        <dbReference type="SAM" id="Phobius"/>
    </source>
</evidence>
<comment type="caution">
    <text evidence="2">The sequence shown here is derived from an EMBL/GenBank/DDBJ whole genome shotgun (WGS) entry which is preliminary data.</text>
</comment>